<feature type="compositionally biased region" description="Basic and acidic residues" evidence="1">
    <location>
        <begin position="402"/>
        <end position="411"/>
    </location>
</feature>
<dbReference type="InterPro" id="IPR028154">
    <property type="entry name" value="AMP-dep_Lig_C"/>
</dbReference>
<dbReference type="Proteomes" id="UP000034410">
    <property type="component" value="Chromosome"/>
</dbReference>
<feature type="region of interest" description="Disordered" evidence="1">
    <location>
        <begin position="390"/>
        <end position="411"/>
    </location>
</feature>
<reference evidence="4 5" key="1">
    <citation type="journal article" date="2015" name="Genome Announc.">
        <title>Complete Genome Sequence of Sedimenticola thiotaurini Strain SIP-G1, a Polyphosphate- and Polyhydroxyalkanoate-Accumulating Sulfur-Oxidizing Gammaproteobacterium Isolated from Salt Marsh Sediments.</title>
        <authorList>
            <person name="Flood B.E."/>
            <person name="Jones D.S."/>
            <person name="Bailey J.V."/>
        </authorList>
    </citation>
    <scope>NUCLEOTIDE SEQUENCE [LARGE SCALE GENOMIC DNA]</scope>
    <source>
        <strain evidence="4 5">SIP-G1</strain>
    </source>
</reference>
<evidence type="ECO:0000259" key="2">
    <source>
        <dbReference type="Pfam" id="PF00501"/>
    </source>
</evidence>
<dbReference type="RefSeq" id="WP_046858337.1">
    <property type="nucleotide sequence ID" value="NZ_CP011412.1"/>
</dbReference>
<evidence type="ECO:0000313" key="4">
    <source>
        <dbReference type="EMBL" id="AKH19398.1"/>
    </source>
</evidence>
<sequence length="411" mass="44533">MTEFYDHLETRDQKQRQEALIEAVAAQVAHAKAEAPAYSRILADVDPADITSAEAITRLPLTRKSALIEMQQNARPFGGLAAAKAPRLAYVFASPGPIYEPGSKRSDFWRFARALFAAGFRTGELVHNCFSYHFVPAGAMVDSGAHALGCSVIPAGVGQTELQVQTIADLRPDGYVGTPSFLKIILEKADDMGADVSSLKKALVSGEALPPPLREGFSKRGIKVLQCYATADLGVIAYETDAMEGLVIDEGVYVEIVRPGTGEPVADGEVGEVVVTSLNPDYPLIRFATGDLSAIMPGISPCGRTNRRIKGWMGRADQTAKVRGMFIHPEQVDRVVKRHPEIRKARLVVDWVNESDQLTLQFEADSSSAELEQAIADSIRDVCKVRGEAKPVAPGTLPNDGKVIDDTRQYD</sequence>
<evidence type="ECO:0000259" key="3">
    <source>
        <dbReference type="Pfam" id="PF14535"/>
    </source>
</evidence>
<dbReference type="InterPro" id="IPR000873">
    <property type="entry name" value="AMP-dep_synth/lig_dom"/>
</dbReference>
<name>A0A0F7JXN9_9GAMM</name>
<protein>
    <submittedName>
        <fullName evidence="4">AMP-dependent synthetase</fullName>
    </submittedName>
</protein>
<dbReference type="PATRIC" id="fig|1543721.4.peg.518"/>
<feature type="domain" description="AMP-dependent synthetase/ligase" evidence="2">
    <location>
        <begin position="145"/>
        <end position="276"/>
    </location>
</feature>
<gene>
    <name evidence="4" type="ORF">AAY24_02465</name>
</gene>
<dbReference type="SUPFAM" id="SSF56801">
    <property type="entry name" value="Acetyl-CoA synthetase-like"/>
    <property type="match status" value="1"/>
</dbReference>
<dbReference type="OrthoDB" id="580775at2"/>
<keyword evidence="5" id="KW-1185">Reference proteome</keyword>
<dbReference type="EMBL" id="CP011412">
    <property type="protein sequence ID" value="AKH19398.1"/>
    <property type="molecule type" value="Genomic_DNA"/>
</dbReference>
<dbReference type="KEGG" id="seds:AAY24_02465"/>
<evidence type="ECO:0000313" key="5">
    <source>
        <dbReference type="Proteomes" id="UP000034410"/>
    </source>
</evidence>
<dbReference type="InterPro" id="IPR042099">
    <property type="entry name" value="ANL_N_sf"/>
</dbReference>
<dbReference type="Pfam" id="PF14535">
    <property type="entry name" value="AMP-binding_C_2"/>
    <property type="match status" value="1"/>
</dbReference>
<dbReference type="Gene3D" id="3.30.300.30">
    <property type="match status" value="1"/>
</dbReference>
<dbReference type="Pfam" id="PF00501">
    <property type="entry name" value="AMP-binding"/>
    <property type="match status" value="1"/>
</dbReference>
<accession>A0A0F7JXN9</accession>
<organism evidence="4 5">
    <name type="scientific">Sedimenticola thiotaurini</name>
    <dbReference type="NCBI Taxonomy" id="1543721"/>
    <lineage>
        <taxon>Bacteria</taxon>
        <taxon>Pseudomonadati</taxon>
        <taxon>Pseudomonadota</taxon>
        <taxon>Gammaproteobacteria</taxon>
        <taxon>Chromatiales</taxon>
        <taxon>Sedimenticolaceae</taxon>
        <taxon>Sedimenticola</taxon>
    </lineage>
</organism>
<feature type="domain" description="AMP-dependent ligase C-terminal" evidence="3">
    <location>
        <begin position="324"/>
        <end position="400"/>
    </location>
</feature>
<proteinExistence type="predicted"/>
<dbReference type="Gene3D" id="3.40.50.12780">
    <property type="entry name" value="N-terminal domain of ligase-like"/>
    <property type="match status" value="1"/>
</dbReference>
<dbReference type="AlphaFoldDB" id="A0A0F7JXN9"/>
<dbReference type="PANTHER" id="PTHR43845">
    <property type="entry name" value="BLR5969 PROTEIN"/>
    <property type="match status" value="1"/>
</dbReference>
<dbReference type="PANTHER" id="PTHR43845:SF1">
    <property type="entry name" value="BLR5969 PROTEIN"/>
    <property type="match status" value="1"/>
</dbReference>
<evidence type="ECO:0000256" key="1">
    <source>
        <dbReference type="SAM" id="MobiDB-lite"/>
    </source>
</evidence>
<dbReference type="InterPro" id="IPR045851">
    <property type="entry name" value="AMP-bd_C_sf"/>
</dbReference>